<keyword evidence="2" id="KW-0175">Coiled coil</keyword>
<evidence type="ECO:0000256" key="3">
    <source>
        <dbReference type="SAM" id="MobiDB-lite"/>
    </source>
</evidence>
<dbReference type="PROSITE" id="PS50111">
    <property type="entry name" value="CHEMOTAXIS_TRANSDUC_2"/>
    <property type="match status" value="1"/>
</dbReference>
<evidence type="ECO:0000256" key="4">
    <source>
        <dbReference type="SAM" id="SignalP"/>
    </source>
</evidence>
<evidence type="ECO:0000313" key="6">
    <source>
        <dbReference type="EMBL" id="GAA1083547.1"/>
    </source>
</evidence>
<dbReference type="Pfam" id="PF07591">
    <property type="entry name" value="PT-HINT"/>
    <property type="match status" value="1"/>
</dbReference>
<dbReference type="PANTHER" id="PTHR23242:SF9">
    <property type="entry name" value="TRANSCRIPTION FACTOR HOXA13"/>
    <property type="match status" value="1"/>
</dbReference>
<dbReference type="InterPro" id="IPR005506">
    <property type="entry name" value="DUF312_ALF"/>
</dbReference>
<dbReference type="InterPro" id="IPR004089">
    <property type="entry name" value="MCPsignal_dom"/>
</dbReference>
<protein>
    <submittedName>
        <fullName evidence="6">SCP1.201-like deaminase</fullName>
    </submittedName>
</protein>
<proteinExistence type="predicted"/>
<organism evidence="6 7">
    <name type="scientific">Kitasatospora arboriphila</name>
    <dbReference type="NCBI Taxonomy" id="258052"/>
    <lineage>
        <taxon>Bacteria</taxon>
        <taxon>Bacillati</taxon>
        <taxon>Actinomycetota</taxon>
        <taxon>Actinomycetes</taxon>
        <taxon>Kitasatosporales</taxon>
        <taxon>Streptomycetaceae</taxon>
        <taxon>Kitasatospora</taxon>
    </lineage>
</organism>
<name>A0ABN1TH61_9ACTN</name>
<dbReference type="CDD" id="cd00081">
    <property type="entry name" value="Hint"/>
    <property type="match status" value="1"/>
</dbReference>
<feature type="signal peptide" evidence="4">
    <location>
        <begin position="1"/>
        <end position="26"/>
    </location>
</feature>
<feature type="chain" id="PRO_5045114776" evidence="4">
    <location>
        <begin position="27"/>
        <end position="1328"/>
    </location>
</feature>
<dbReference type="Gene3D" id="2.170.16.10">
    <property type="entry name" value="Hedgehog/Intein (Hint) domain"/>
    <property type="match status" value="1"/>
</dbReference>
<sequence>MGARSVGRVLPLALLAGLLSTAPAVADDPTPAGLGATDRGKVVQFWQDGGPAVKAAAEAALIASGQDAIGTFLSSGRATAQEQDDRETALQIVAQGGRALREAAQHALAGNAQDLDAFLKDGWQKPFEEDQLVEATRIGGGPDAGRGLKEAANAALNGSVEQVQKFLNKDQYELRDTDDLVRVAQLESAGGPATKRSAASALNSSMADVREFLLVGQFVARSHDQEFASVEQLVEQARVAGEQAEQEAAAAKDASDRAISAAQLAKDAAERAAAELRAAQGDAARAIEASRRAAEATRRAADAAASAVSAARKAAAAARLANVTATNAASAAADASEAAGKVLKAASAGAVDAATIHQAEYYARMSSTTGDWANRATNAASAVEKVADALKGLTGSLNAALTAADEAGTLAERAGASATETKAAAASARRYAAEATRASGVASQLASDAGKAAAQARDAARSASGHASAAAQAAREATSHAGDAAQATEQARIHSEAAKVAANAATAAAQQAVDIERAARKADDEEIAARTIAGRNHAEDLSAAYQQAQAGADRVQAEARKLGQDAVTLAARAAQPGADLGQVVADGRRMAVATMKVGGPWSRTAAAYALAGSDNAMADYARTGWQNARTSDERDQIHDIVTDTPYKAVREAAKAAYKGDAAQVHAFVETGQHQAAFTDYQVEASRIAQNSGPGVKQAAADALNAGTPKALVDFLTTGQYTARETDDRVLAAQLAQNGGAEVKAAAEAALVSPPNVLRTFIESGQFQAQRQDQLIAAHLSQVAQAISEVADIAARARQSASEALRVYALARSATAEADKYAAQARTDAADAATAAQHAREAADKAEASAKKAAEHAKTANQARQRATDSANQAADSAVWAQSSATAAATSAAKAYATAAAAQIVAEQAGKDAKSVNEIFQNALAQAKAAQFQAQYGPGWNPVMLSALPPYMRGVIAFNNLPIDQKLKVAIQLAHLELDLLSSLPIVGVPAGLANCVGYTMETQMGLSDGYMDAALSCASTVPIAGWGALGVKLEKWGVRASKISESLQGLFRKADDLPPCVTKPNNSFPAGTLVLMSDGTSRPIEEIRTGDSVTATDPATGTTGAQNVAATIRTPEDRDFTELTISGPDGTSGTVTSTDHHRYWSQNRHSWLEAADLATDDTVRTPTGQAARITGIRHWTSPQPAYNLTVSTAHTYYVLAGTTSVLVHNEDCLTAIALGLTRTDDDPFLIDEFSDLVKAPYYKHWPVVNWENGVRDALKPTSTTQIHFNLTHIDDPAAWAKANEGVISPDGDFTGWELAMIKAAPRSVKDRVTWWLNGKKVPEPEWVR</sequence>
<evidence type="ECO:0000313" key="7">
    <source>
        <dbReference type="Proteomes" id="UP001499987"/>
    </source>
</evidence>
<comment type="caution">
    <text evidence="6">The sequence shown here is derived from an EMBL/GenBank/DDBJ whole genome shotgun (WGS) entry which is preliminary data.</text>
</comment>
<dbReference type="EMBL" id="BAAALD010000023">
    <property type="protein sequence ID" value="GAA1083547.1"/>
    <property type="molecule type" value="Genomic_DNA"/>
</dbReference>
<dbReference type="InterPro" id="IPR036844">
    <property type="entry name" value="Hint_dom_sf"/>
</dbReference>
<feature type="coiled-coil region" evidence="2">
    <location>
        <begin position="234"/>
        <end position="289"/>
    </location>
</feature>
<accession>A0ABN1TH61</accession>
<keyword evidence="7" id="KW-1185">Reference proteome</keyword>
<dbReference type="Proteomes" id="UP001499987">
    <property type="component" value="Unassembled WGS sequence"/>
</dbReference>
<dbReference type="PANTHER" id="PTHR23242">
    <property type="entry name" value="TRANSCRIPTION FACTOR HOXA13"/>
    <property type="match status" value="1"/>
</dbReference>
<dbReference type="RefSeq" id="WP_344623968.1">
    <property type="nucleotide sequence ID" value="NZ_BAAALD010000023.1"/>
</dbReference>
<dbReference type="CDD" id="cd20745">
    <property type="entry name" value="FIX_RhsA_AHH_HNH-like"/>
    <property type="match status" value="1"/>
</dbReference>
<dbReference type="SUPFAM" id="SSF51294">
    <property type="entry name" value="Hedgehog/intein (Hint) domain"/>
    <property type="match status" value="1"/>
</dbReference>
<feature type="domain" description="Methyl-accepting transducer" evidence="5">
    <location>
        <begin position="282"/>
        <end position="526"/>
    </location>
</feature>
<evidence type="ECO:0000256" key="1">
    <source>
        <dbReference type="PROSITE-ProRule" id="PRU00284"/>
    </source>
</evidence>
<reference evidence="6 7" key="1">
    <citation type="journal article" date="2019" name="Int. J. Syst. Evol. Microbiol.">
        <title>The Global Catalogue of Microorganisms (GCM) 10K type strain sequencing project: providing services to taxonomists for standard genome sequencing and annotation.</title>
        <authorList>
            <consortium name="The Broad Institute Genomics Platform"/>
            <consortium name="The Broad Institute Genome Sequencing Center for Infectious Disease"/>
            <person name="Wu L."/>
            <person name="Ma J."/>
        </authorList>
    </citation>
    <scope>NUCLEOTIDE SEQUENCE [LARGE SCALE GENOMIC DNA]</scope>
    <source>
        <strain evidence="6 7">JCM 13002</strain>
    </source>
</reference>
<feature type="region of interest" description="Disordered" evidence="3">
    <location>
        <begin position="457"/>
        <end position="490"/>
    </location>
</feature>
<evidence type="ECO:0000259" key="5">
    <source>
        <dbReference type="PROSITE" id="PS50111"/>
    </source>
</evidence>
<evidence type="ECO:0000256" key="2">
    <source>
        <dbReference type="SAM" id="Coils"/>
    </source>
</evidence>
<keyword evidence="1" id="KW-0807">Transducer</keyword>
<gene>
    <name evidence="6" type="ORF">GCM10009663_28630</name>
</gene>
<feature type="compositionally biased region" description="Low complexity" evidence="3">
    <location>
        <begin position="457"/>
        <end position="481"/>
    </location>
</feature>
<keyword evidence="4" id="KW-0732">Signal</keyword>
<dbReference type="Pfam" id="PF03752">
    <property type="entry name" value="ALF"/>
    <property type="match status" value="8"/>
</dbReference>